<dbReference type="AlphaFoldDB" id="A0A8H6IU33"/>
<organism evidence="2 3">
    <name type="scientific">Colletotrichum musicola</name>
    <dbReference type="NCBI Taxonomy" id="2175873"/>
    <lineage>
        <taxon>Eukaryota</taxon>
        <taxon>Fungi</taxon>
        <taxon>Dikarya</taxon>
        <taxon>Ascomycota</taxon>
        <taxon>Pezizomycotina</taxon>
        <taxon>Sordariomycetes</taxon>
        <taxon>Hypocreomycetidae</taxon>
        <taxon>Glomerellales</taxon>
        <taxon>Glomerellaceae</taxon>
        <taxon>Colletotrichum</taxon>
        <taxon>Colletotrichum orchidearum species complex</taxon>
    </lineage>
</organism>
<keyword evidence="3" id="KW-1185">Reference proteome</keyword>
<feature type="compositionally biased region" description="Basic and acidic residues" evidence="1">
    <location>
        <begin position="1"/>
        <end position="10"/>
    </location>
</feature>
<feature type="region of interest" description="Disordered" evidence="1">
    <location>
        <begin position="1"/>
        <end position="20"/>
    </location>
</feature>
<dbReference type="EMBL" id="WIGM01001407">
    <property type="protein sequence ID" value="KAF6798217.1"/>
    <property type="molecule type" value="Genomic_DNA"/>
</dbReference>
<evidence type="ECO:0000256" key="1">
    <source>
        <dbReference type="SAM" id="MobiDB-lite"/>
    </source>
</evidence>
<evidence type="ECO:0000313" key="3">
    <source>
        <dbReference type="Proteomes" id="UP000639643"/>
    </source>
</evidence>
<gene>
    <name evidence="2" type="ORF">CMUS01_15729</name>
</gene>
<protein>
    <submittedName>
        <fullName evidence="2">Uncharacterized protein</fullName>
    </submittedName>
</protein>
<comment type="caution">
    <text evidence="2">The sequence shown here is derived from an EMBL/GenBank/DDBJ whole genome shotgun (WGS) entry which is preliminary data.</text>
</comment>
<dbReference type="Proteomes" id="UP000639643">
    <property type="component" value="Unassembled WGS sequence"/>
</dbReference>
<evidence type="ECO:0000313" key="2">
    <source>
        <dbReference type="EMBL" id="KAF6798217.1"/>
    </source>
</evidence>
<accession>A0A8H6IU33</accession>
<name>A0A8H6IU33_9PEZI</name>
<feature type="compositionally biased region" description="Polar residues" evidence="1">
    <location>
        <begin position="11"/>
        <end position="20"/>
    </location>
</feature>
<reference evidence="2" key="1">
    <citation type="journal article" date="2020" name="Phytopathology">
        <title>Genome Sequence Resources of Colletotrichum truncatum, C. plurivorum, C. musicola, and C. sojae: Four Species Pathogenic to Soybean (Glycine max).</title>
        <authorList>
            <person name="Rogerio F."/>
            <person name="Boufleur T.R."/>
            <person name="Ciampi-Guillardi M."/>
            <person name="Sukno S.A."/>
            <person name="Thon M.R."/>
            <person name="Massola Junior N.S."/>
            <person name="Baroncelli R."/>
        </authorList>
    </citation>
    <scope>NUCLEOTIDE SEQUENCE</scope>
    <source>
        <strain evidence="2">LFN0074</strain>
    </source>
</reference>
<sequence length="472" mass="54227">MESSTPRHQEATSPSTFTTPRLGSLPMELLVQIVHYLDQGRDALAPADQFLDYTTAQGQPGRFRHVCDKNTAYRVWYDEIDPTNPPTCFWANKAGHVLTAYGFSSHTMRKGKKADVRSLALSSRRMFEACEEVLYGRVYLYGSMREGLASLWRSFVETRPHLRKYVSHMIISDWRSLGPMLQKDLVEAPFGPILCNFAVLTNLEIRIEARTCREAPNLNKKRTSEWCRVLLEIASLKRLSTTGFKGLEDFPLLPQLEEACFRFCESPQGDSAWRKILKKLPALRTPVNERSIRGAIRGDFSAFKDTLETLEWDYYYSASNMIPAVWDLSRLKHLKIGSVGMLRASEDSSSFPILRNLRKTVETLGIYMPKYRDQESGLSPLAAYQYQLFSLTRNERVPEQGKCSCETCPSARGFWKMLEDRCPTMWKSVRLIRLAGFWREWDECDSGLRLKEEMIQKFGSLGIRVLTSMEEP</sequence>
<proteinExistence type="predicted"/>